<evidence type="ECO:0000313" key="2">
    <source>
        <dbReference type="EMBL" id="KFM82369.1"/>
    </source>
</evidence>
<dbReference type="GO" id="GO:0016747">
    <property type="term" value="F:acyltransferase activity, transferring groups other than amino-acyl groups"/>
    <property type="evidence" value="ECO:0007669"/>
    <property type="project" value="InterPro"/>
</dbReference>
<dbReference type="Gene3D" id="3.40.630.30">
    <property type="match status" value="1"/>
</dbReference>
<dbReference type="PROSITE" id="PS51186">
    <property type="entry name" value="GNAT"/>
    <property type="match status" value="1"/>
</dbReference>
<dbReference type="PANTHER" id="PTHR47237">
    <property type="entry name" value="SLL0310 PROTEIN"/>
    <property type="match status" value="1"/>
</dbReference>
<dbReference type="Pfam" id="PF00583">
    <property type="entry name" value="Acetyltransf_1"/>
    <property type="match status" value="1"/>
</dbReference>
<dbReference type="CDD" id="cd04301">
    <property type="entry name" value="NAT_SF"/>
    <property type="match status" value="1"/>
</dbReference>
<dbReference type="OrthoDB" id="6421289at2759"/>
<dbReference type="Gene3D" id="3.40.630.90">
    <property type="match status" value="1"/>
</dbReference>
<dbReference type="Proteomes" id="UP000054359">
    <property type="component" value="Unassembled WGS sequence"/>
</dbReference>
<feature type="domain" description="N-acetyltransferase" evidence="1">
    <location>
        <begin position="4"/>
        <end position="147"/>
    </location>
</feature>
<gene>
    <name evidence="2" type="ORF">X975_09920</name>
</gene>
<dbReference type="AlphaFoldDB" id="A0A087UYD0"/>
<evidence type="ECO:0000259" key="1">
    <source>
        <dbReference type="PROSITE" id="PS51186"/>
    </source>
</evidence>
<dbReference type="OMA" id="IGSCCGM"/>
<dbReference type="SUPFAM" id="SSF55729">
    <property type="entry name" value="Acyl-CoA N-acyltransferases (Nat)"/>
    <property type="match status" value="2"/>
</dbReference>
<dbReference type="InterPro" id="IPR016181">
    <property type="entry name" value="Acyl_CoA_acyltransferase"/>
</dbReference>
<reference evidence="2 3" key="1">
    <citation type="submission" date="2013-11" db="EMBL/GenBank/DDBJ databases">
        <title>Genome sequencing of Stegodyphus mimosarum.</title>
        <authorList>
            <person name="Bechsgaard J."/>
        </authorList>
    </citation>
    <scope>NUCLEOTIDE SEQUENCE [LARGE SCALE GENOMIC DNA]</scope>
</reference>
<dbReference type="InterPro" id="IPR041496">
    <property type="entry name" value="YitH/HolE_GNAT"/>
</dbReference>
<proteinExistence type="predicted"/>
<dbReference type="PANTHER" id="PTHR47237:SF1">
    <property type="entry name" value="SLL0310 PROTEIN"/>
    <property type="match status" value="1"/>
</dbReference>
<dbReference type="InterPro" id="IPR052729">
    <property type="entry name" value="Acyl/Acetyltrans_Enzymes"/>
</dbReference>
<name>A0A087UYD0_STEMI</name>
<sequence>MSEIIIRNADFSDIPGILELVRIIGRYVSFEDELFSWMTLDPQAVVIAESIQLKQIVGACSGMAYGPERGFMGLYMVREEYRGRRIGTQLWNKAMKHLEGRNIGVRGLESMFSEYRDKRGFAHQPDYVIGYYKCSESSLILPKLNLDSFGIVSLMGKGVWPRKPEMVTTARDLEHNLAQNASECALENTKISYLDTVENIIVQEWKDSMKFGRSVENLLTEVVNYDRLLHGYDRSFIVAQTLSWRSCKTKIAIINEKVVGYLCLRPTVVGFWMISPFYADSEDIAELLLFSLLSNVNFSEITDGIQIRVPDKNPYCMKLIQKYGFRDENLPISTGYNKTCIEIDVSKFYSFHSTICCSE</sequence>
<accession>A0A087UYD0</accession>
<dbReference type="InterPro" id="IPR000182">
    <property type="entry name" value="GNAT_dom"/>
</dbReference>
<organism evidence="2 3">
    <name type="scientific">Stegodyphus mimosarum</name>
    <name type="common">African social velvet spider</name>
    <dbReference type="NCBI Taxonomy" id="407821"/>
    <lineage>
        <taxon>Eukaryota</taxon>
        <taxon>Metazoa</taxon>
        <taxon>Ecdysozoa</taxon>
        <taxon>Arthropoda</taxon>
        <taxon>Chelicerata</taxon>
        <taxon>Arachnida</taxon>
        <taxon>Araneae</taxon>
        <taxon>Araneomorphae</taxon>
        <taxon>Entelegynae</taxon>
        <taxon>Eresoidea</taxon>
        <taxon>Eresidae</taxon>
        <taxon>Stegodyphus</taxon>
    </lineage>
</organism>
<evidence type="ECO:0000313" key="3">
    <source>
        <dbReference type="Proteomes" id="UP000054359"/>
    </source>
</evidence>
<feature type="non-terminal residue" evidence="2">
    <location>
        <position position="359"/>
    </location>
</feature>
<protein>
    <recommendedName>
        <fullName evidence="1">N-acetyltransferase domain-containing protein</fullName>
    </recommendedName>
</protein>
<dbReference type="EMBL" id="KK122270">
    <property type="protein sequence ID" value="KFM82369.1"/>
    <property type="molecule type" value="Genomic_DNA"/>
</dbReference>
<keyword evidence="3" id="KW-1185">Reference proteome</keyword>
<dbReference type="Pfam" id="PF18014">
    <property type="entry name" value="Acetyltransf_18"/>
    <property type="match status" value="1"/>
</dbReference>